<evidence type="ECO:0000313" key="1">
    <source>
        <dbReference type="EMBL" id="GJH19933.1"/>
    </source>
</evidence>
<accession>A0ACB5QY59</accession>
<dbReference type="EMBL" id="BPUR01000017">
    <property type="protein sequence ID" value="GJH19933.1"/>
    <property type="molecule type" value="Genomic_DNA"/>
</dbReference>
<comment type="caution">
    <text evidence="1">The sequence shown here is derived from an EMBL/GenBank/DDBJ whole genome shotgun (WGS) entry which is preliminary data.</text>
</comment>
<evidence type="ECO:0000313" key="2">
    <source>
        <dbReference type="Proteomes" id="UP001055013"/>
    </source>
</evidence>
<protein>
    <submittedName>
        <fullName evidence="1">Right-handed parallel beta-helix repeat-containing protein</fullName>
    </submittedName>
</protein>
<organism evidence="1 2">
    <name type="scientific">Caballeronia novacaledonica</name>
    <dbReference type="NCBI Taxonomy" id="1544861"/>
    <lineage>
        <taxon>Bacteria</taxon>
        <taxon>Pseudomonadati</taxon>
        <taxon>Pseudomonadota</taxon>
        <taxon>Betaproteobacteria</taxon>
        <taxon>Burkholderiales</taxon>
        <taxon>Burkholderiaceae</taxon>
        <taxon>Caballeronia</taxon>
    </lineage>
</organism>
<sequence>MKPTFRSCVRWLILALFLLSVRHGYGTTLYVAEHGNNKSSGLSTALGTSTGPLADIGEAIKRASQYYNSKAPATVSIAVMDGVYRIAAPIRISQNASGPPLPPLRIYAINAGAVRISGGKEITQLRSLKSGEVTDVPAAARSAIRVFDFSASPSGLHDLEAHGWNNPATVTNTDLYFKGTRMRLARWPRTDYATITSANAGEPDTVYVTPTPPGRFTSEITLFAAGYLSYDWAMEALPVVAANSSGSRIVLGAAPSLPVQIGGRFFLENVPSQLTAPGDWVLDVKGRRILFWPPSNDMSGTEISNAESLMTLDGASDVELNGLNFELSRGPAIVITNSDNIRVINSTIHNIGGRAIDASGNRIQVKNCSIHDVGDGGVYITAGDRTSLAPGESTVSGNDIYNFSLWNYTYRPGIQLSGVGNFATGNRIHDAPHMAVKLEGNDHTLASNEIYNVVQDSSDAGAVYMGQDWTQRGNVIRDNHLHDIGTPSRDVRGVYLDDQISGTYVLANEFVRVTHAVFVGGGRDNVVSDNVFIDSNPAIEIDDRGLTWQAAAVRDPDGPFMRGLEAVPYTGSVYSKYLHLKDILIDNVGAPKYNVFQNNTMVRSGCPEFASGNTCTN</sequence>
<proteinExistence type="predicted"/>
<name>A0ACB5QY59_9BURK</name>
<gene>
    <name evidence="1" type="ORF">CBA19CS22_25345</name>
</gene>
<dbReference type="Proteomes" id="UP001055013">
    <property type="component" value="Unassembled WGS sequence"/>
</dbReference>
<keyword evidence="2" id="KW-1185">Reference proteome</keyword>
<reference evidence="1" key="1">
    <citation type="submission" date="2021-09" db="EMBL/GenBank/DDBJ databases">
        <title>Isolation and characterization of 3-chlorobenzoate degrading bacteria from soils in Shizuoka.</title>
        <authorList>
            <person name="Ifat A."/>
            <person name="Ogawa N."/>
            <person name="Kimbara K."/>
            <person name="Moriuchi R."/>
            <person name="Dohra H."/>
            <person name="Shintani M."/>
        </authorList>
    </citation>
    <scope>NUCLEOTIDE SEQUENCE</scope>
    <source>
        <strain evidence="1">19CS2-2</strain>
    </source>
</reference>